<protein>
    <submittedName>
        <fullName evidence="1">DNA-binding protein</fullName>
    </submittedName>
</protein>
<organism evidence="1 2">
    <name type="scientific">Chromobacterium vaccinii</name>
    <dbReference type="NCBI Taxonomy" id="1108595"/>
    <lineage>
        <taxon>Bacteria</taxon>
        <taxon>Pseudomonadati</taxon>
        <taxon>Pseudomonadota</taxon>
        <taxon>Betaproteobacteria</taxon>
        <taxon>Neisseriales</taxon>
        <taxon>Chromobacteriaceae</taxon>
        <taxon>Chromobacterium</taxon>
    </lineage>
</organism>
<sequence length="106" mass="11886">MQAQLRSKGPELLADLTDHITAALRQLANTEDRQAEKIAREITRRMAQHWGGQNVYFPLGKSSKSAERDRCILAEFNGSNHASLAQKHGISVQWVYKIIKNARSAS</sequence>
<dbReference type="InterPro" id="IPR014875">
    <property type="entry name" value="Mor_transcription_activator"/>
</dbReference>
<dbReference type="PANTHER" id="PTHR37812">
    <property type="entry name" value="MU-LIKE PROPHAGE FLUMU PROTEIN C"/>
    <property type="match status" value="1"/>
</dbReference>
<evidence type="ECO:0000313" key="1">
    <source>
        <dbReference type="EMBL" id="AOZ50890.1"/>
    </source>
</evidence>
<keyword evidence="1" id="KW-0238">DNA-binding</keyword>
<dbReference type="RefSeq" id="WP_021476587.1">
    <property type="nucleotide sequence ID" value="NZ_CP017707.1"/>
</dbReference>
<gene>
    <name evidence="1" type="ORF">BKX93_13400</name>
</gene>
<dbReference type="SUPFAM" id="SSF46689">
    <property type="entry name" value="Homeodomain-like"/>
    <property type="match status" value="1"/>
</dbReference>
<proteinExistence type="predicted"/>
<dbReference type="GO" id="GO:0003677">
    <property type="term" value="F:DNA binding"/>
    <property type="evidence" value="ECO:0007669"/>
    <property type="project" value="UniProtKB-KW"/>
</dbReference>
<evidence type="ECO:0000313" key="2">
    <source>
        <dbReference type="Proteomes" id="UP000178776"/>
    </source>
</evidence>
<name>A0A1D9LHY3_9NEIS</name>
<dbReference type="STRING" id="1108595.BKX93_13400"/>
<dbReference type="EMBL" id="CP017707">
    <property type="protein sequence ID" value="AOZ50890.1"/>
    <property type="molecule type" value="Genomic_DNA"/>
</dbReference>
<dbReference type="GeneID" id="68842203"/>
<dbReference type="Gene3D" id="1.10.10.60">
    <property type="entry name" value="Homeodomain-like"/>
    <property type="match status" value="1"/>
</dbReference>
<dbReference type="Proteomes" id="UP000178776">
    <property type="component" value="Chromosome"/>
</dbReference>
<dbReference type="InterPro" id="IPR009057">
    <property type="entry name" value="Homeodomain-like_sf"/>
</dbReference>
<dbReference type="PANTHER" id="PTHR37812:SF1">
    <property type="entry name" value="MU-LIKE PROPHAGE FLUMU PROTEIN C"/>
    <property type="match status" value="1"/>
</dbReference>
<dbReference type="KEGG" id="cvc:BKX93_13400"/>
<dbReference type="Pfam" id="PF08765">
    <property type="entry name" value="Mor"/>
    <property type="match status" value="1"/>
</dbReference>
<accession>A0A1D9LHY3</accession>
<dbReference type="AlphaFoldDB" id="A0A1D9LHY3"/>
<reference evidence="1 2" key="1">
    <citation type="submission" date="2016-10" db="EMBL/GenBank/DDBJ databases">
        <title>Chromobacterium muskegensis sp. nov., an insecticidal bacterium isolated from Sphagnum bogs.</title>
        <authorList>
            <person name="Sparks M.E."/>
            <person name="Blackburn M.B."/>
            <person name="Gundersen-Rindal D.E."/>
            <person name="Mitchell A."/>
            <person name="Farrar R."/>
            <person name="Kuhar D."/>
        </authorList>
    </citation>
    <scope>NUCLEOTIDE SEQUENCE [LARGE SCALE GENOMIC DNA]</scope>
    <source>
        <strain evidence="1 2">21-1</strain>
    </source>
</reference>
<dbReference type="InterPro" id="IPR052411">
    <property type="entry name" value="c-mor_Regulatory_Protein"/>
</dbReference>